<feature type="compositionally biased region" description="Basic and acidic residues" evidence="1">
    <location>
        <begin position="291"/>
        <end position="309"/>
    </location>
</feature>
<dbReference type="InterPro" id="IPR001932">
    <property type="entry name" value="PPM-type_phosphatase-like_dom"/>
</dbReference>
<dbReference type="InterPro" id="IPR039123">
    <property type="entry name" value="PPTC7"/>
</dbReference>
<dbReference type="GO" id="GO:0004722">
    <property type="term" value="F:protein serine/threonine phosphatase activity"/>
    <property type="evidence" value="ECO:0007669"/>
    <property type="project" value="TreeGrafter"/>
</dbReference>
<dbReference type="EMBL" id="CAUJNA010000840">
    <property type="protein sequence ID" value="CAJ1381813.1"/>
    <property type="molecule type" value="Genomic_DNA"/>
</dbReference>
<dbReference type="Pfam" id="PF07228">
    <property type="entry name" value="SpoIIE"/>
    <property type="match status" value="1"/>
</dbReference>
<name>A0AA36MWY0_9DINO</name>
<evidence type="ECO:0000256" key="1">
    <source>
        <dbReference type="SAM" id="MobiDB-lite"/>
    </source>
</evidence>
<feature type="compositionally biased region" description="Basic and acidic residues" evidence="1">
    <location>
        <begin position="334"/>
        <end position="349"/>
    </location>
</feature>
<protein>
    <recommendedName>
        <fullName evidence="2">PPM-type phosphatase domain-containing protein</fullName>
    </recommendedName>
</protein>
<dbReference type="InterPro" id="IPR036457">
    <property type="entry name" value="PPM-type-like_dom_sf"/>
</dbReference>
<accession>A0AA36MWY0</accession>
<dbReference type="PANTHER" id="PTHR12320">
    <property type="entry name" value="PROTEIN PHOSPHATASE 2C"/>
    <property type="match status" value="1"/>
</dbReference>
<feature type="domain" description="PPM-type phosphatase" evidence="2">
    <location>
        <begin position="61"/>
        <end position="294"/>
    </location>
</feature>
<evidence type="ECO:0000313" key="4">
    <source>
        <dbReference type="Proteomes" id="UP001178507"/>
    </source>
</evidence>
<dbReference type="SMART" id="SM00332">
    <property type="entry name" value="PP2Cc"/>
    <property type="match status" value="1"/>
</dbReference>
<dbReference type="PANTHER" id="PTHR12320:SF1">
    <property type="entry name" value="PROTEIN PHOSPHATASE PTC7 HOMOLOG"/>
    <property type="match status" value="1"/>
</dbReference>
<dbReference type="Proteomes" id="UP001178507">
    <property type="component" value="Unassembled WGS sequence"/>
</dbReference>
<feature type="region of interest" description="Disordered" evidence="1">
    <location>
        <begin position="316"/>
        <end position="349"/>
    </location>
</feature>
<dbReference type="InterPro" id="IPR004245">
    <property type="entry name" value="DUF229"/>
</dbReference>
<dbReference type="PROSITE" id="PS51746">
    <property type="entry name" value="PPM_2"/>
    <property type="match status" value="1"/>
</dbReference>
<comment type="caution">
    <text evidence="3">The sequence shown here is derived from an EMBL/GenBank/DDBJ whole genome shotgun (WGS) entry which is preliminary data.</text>
</comment>
<organism evidence="3 4">
    <name type="scientific">Effrenium voratum</name>
    <dbReference type="NCBI Taxonomy" id="2562239"/>
    <lineage>
        <taxon>Eukaryota</taxon>
        <taxon>Sar</taxon>
        <taxon>Alveolata</taxon>
        <taxon>Dinophyceae</taxon>
        <taxon>Suessiales</taxon>
        <taxon>Symbiodiniaceae</taxon>
        <taxon>Effrenium</taxon>
    </lineage>
</organism>
<reference evidence="3" key="1">
    <citation type="submission" date="2023-08" db="EMBL/GenBank/DDBJ databases">
        <authorList>
            <person name="Chen Y."/>
            <person name="Shah S."/>
            <person name="Dougan E. K."/>
            <person name="Thang M."/>
            <person name="Chan C."/>
        </authorList>
    </citation>
    <scope>NUCLEOTIDE SEQUENCE</scope>
</reference>
<dbReference type="Pfam" id="PF02995">
    <property type="entry name" value="DUF229"/>
    <property type="match status" value="1"/>
</dbReference>
<sequence>MHWRCLAPAAAGAAGAAASGRLRQPAKAEVATAAVHGQVWPPPKLRRQRFTVEGAARCMSKTAPRALQAPVRHDCGDDAFFLTTNKKETISMGMADGVSSWSRYGINPALFAWDLMVHCEAACEAGASDPEEILANGFEATLRDGAQRLIGSSTACIVALNSSTGQMEIANLGDSGALVVQPDGTVILETKEQQHYFNCPYQLVCIPQSKRTGLNGGDLPASSDKYHTEVRVGDLLILATDGFFDNIFKENAVKVVTSMAGSSSAEIAEHLVDMAYKAAMSHEDGPFSRNALEHGMRHRGGKPETRRGGAEGLSNAAFTASAEPSDARTPLGRPEGRSPDPDTEEKEAWLKEGGPLSCDFTEDRVDWPRLLAALHELAANQTQSFVMITAVQLQDHFEADAGRDLRLDGCFLGLFTLRLMAVLVSMKHHANFPAAAQDWLVQQGFRQLMALPLAMVLASPFAYSLFGVLAAYSRNAREACPRLQGPPAVGVGWSSPDWGALYCFRGSVPTAMKLLVDVSSAWCGVQEPGAPATPGDAMVRQVPDDQALEVLVPLYEALEADLRAGGPSTQLAGIAHEYFQQAAVACAEAEAAALLSLAWTGLIPKQLAVSKAQDTIQGLTFPQAVFSRWPVWELMAHLSHAPPRGLTKDLEVSSCLSFEPCKRTVAFYKQRRIELLAPGLRCPPPSEKLRLAYSEGVLLLRSNLSEDFVPDQRGITWIPELRVTDISRVVQRMSAEEVEATSSFIARYLPQRRVSALELPLRLEWEGVQITSQVHQYGELHLEPQPLSSASNPRPPGPSIYLLILESASRAGFEAYCPLTMAFLRRQRKGGAWRAKDLGLFHAFLGGTVANMLPALSGFSYDKVKDSDRRATWDCDVVLDGIPEDRLIWNVAKKHGYKTIFGASGCNGFLGTRYCRNRLQEFDRVAPSLEVDPNCHSQNEWRLIVQERNRSRGCVGEKRPHEHLLNYFLRFQEIHADVPIFAYLHLEAAHEAQEALQLLDKALLSHLEGLSRLPPEARPVVVLAGDHGPPDMCDESFPFVSLLMPEARLPVAQGAPLGSPGVSGTKRRAHEDQARAWRRYLWNLDQNRFVITSWFDVYATFRQLIGDAGDVQNLWQWDAPDHRAQSLLSRISQQRTCTQAGVPEWHCACARSWVGWCPLSERGKREVAERALQEAQDILEVTAAKFRANMSICRPQRLEKVLSCESQLNTLQRLQLGTKRES</sequence>
<dbReference type="SUPFAM" id="SSF81606">
    <property type="entry name" value="PP2C-like"/>
    <property type="match status" value="1"/>
</dbReference>
<feature type="region of interest" description="Disordered" evidence="1">
    <location>
        <begin position="291"/>
        <end position="310"/>
    </location>
</feature>
<proteinExistence type="predicted"/>
<evidence type="ECO:0000259" key="2">
    <source>
        <dbReference type="PROSITE" id="PS51746"/>
    </source>
</evidence>
<dbReference type="Gene3D" id="3.60.40.10">
    <property type="entry name" value="PPM-type phosphatase domain"/>
    <property type="match status" value="1"/>
</dbReference>
<dbReference type="AlphaFoldDB" id="A0AA36MWY0"/>
<keyword evidence="4" id="KW-1185">Reference proteome</keyword>
<gene>
    <name evidence="3" type="ORF">EVOR1521_LOCUS9376</name>
</gene>
<evidence type="ECO:0000313" key="3">
    <source>
        <dbReference type="EMBL" id="CAJ1381813.1"/>
    </source>
</evidence>